<dbReference type="Pfam" id="PF13833">
    <property type="entry name" value="EF-hand_8"/>
    <property type="match status" value="1"/>
</dbReference>
<dbReference type="PROSITE" id="PS00018">
    <property type="entry name" value="EF_HAND_1"/>
    <property type="match status" value="1"/>
</dbReference>
<dbReference type="InterPro" id="IPR018247">
    <property type="entry name" value="EF_Hand_1_Ca_BS"/>
</dbReference>
<name>A0AAD8KHG6_TARER</name>
<dbReference type="SMART" id="SM00054">
    <property type="entry name" value="EFh"/>
    <property type="match status" value="1"/>
</dbReference>
<evidence type="ECO:0000259" key="2">
    <source>
        <dbReference type="PROSITE" id="PS50222"/>
    </source>
</evidence>
<comment type="caution">
    <text evidence="3">The sequence shown here is derived from an EMBL/GenBank/DDBJ whole genome shotgun (WGS) entry which is preliminary data.</text>
</comment>
<accession>A0AAD8KHG6</accession>
<gene>
    <name evidence="3" type="ORF">QVD17_18182</name>
</gene>
<dbReference type="Gene3D" id="1.10.238.10">
    <property type="entry name" value="EF-hand"/>
    <property type="match status" value="1"/>
</dbReference>
<dbReference type="SUPFAM" id="SSF47473">
    <property type="entry name" value="EF-hand"/>
    <property type="match status" value="1"/>
</dbReference>
<reference evidence="3" key="1">
    <citation type="journal article" date="2023" name="bioRxiv">
        <title>Improved chromosome-level genome assembly for marigold (Tagetes erecta).</title>
        <authorList>
            <person name="Jiang F."/>
            <person name="Yuan L."/>
            <person name="Wang S."/>
            <person name="Wang H."/>
            <person name="Xu D."/>
            <person name="Wang A."/>
            <person name="Fan W."/>
        </authorList>
    </citation>
    <scope>NUCLEOTIDE SEQUENCE</scope>
    <source>
        <strain evidence="3">WSJ</strain>
        <tissue evidence="3">Leaf</tissue>
    </source>
</reference>
<evidence type="ECO:0000313" key="4">
    <source>
        <dbReference type="Proteomes" id="UP001229421"/>
    </source>
</evidence>
<evidence type="ECO:0000256" key="1">
    <source>
        <dbReference type="ARBA" id="ARBA00022837"/>
    </source>
</evidence>
<evidence type="ECO:0000313" key="3">
    <source>
        <dbReference type="EMBL" id="KAK1422893.1"/>
    </source>
</evidence>
<dbReference type="InterPro" id="IPR002048">
    <property type="entry name" value="EF_hand_dom"/>
</dbReference>
<dbReference type="InterPro" id="IPR044205">
    <property type="entry name" value="KIC/PBP1/KRP1"/>
</dbReference>
<dbReference type="PROSITE" id="PS50222">
    <property type="entry name" value="EF_HAND_2"/>
    <property type="match status" value="1"/>
</dbReference>
<sequence length="128" mass="14488">MGSEARSKVGEVEFEDMLPTMAENLGGEGLIKELCNGFKLLMDEDKGVITFESLKCKASLLGLQDLRDDELMSMLKEGDYDGDGALNQMEFCVLMFRLSPELMMESEALLDHALQQEFESNFDFFHEK</sequence>
<dbReference type="EMBL" id="JAUHHV010000005">
    <property type="protein sequence ID" value="KAK1422893.1"/>
    <property type="molecule type" value="Genomic_DNA"/>
</dbReference>
<dbReference type="PANTHER" id="PTHR47319">
    <property type="entry name" value="CALCIUM-BINDING PROTEIN KIC"/>
    <property type="match status" value="1"/>
</dbReference>
<dbReference type="AlphaFoldDB" id="A0AAD8KHG6"/>
<proteinExistence type="predicted"/>
<organism evidence="3 4">
    <name type="scientific">Tagetes erecta</name>
    <name type="common">African marigold</name>
    <dbReference type="NCBI Taxonomy" id="13708"/>
    <lineage>
        <taxon>Eukaryota</taxon>
        <taxon>Viridiplantae</taxon>
        <taxon>Streptophyta</taxon>
        <taxon>Embryophyta</taxon>
        <taxon>Tracheophyta</taxon>
        <taxon>Spermatophyta</taxon>
        <taxon>Magnoliopsida</taxon>
        <taxon>eudicotyledons</taxon>
        <taxon>Gunneridae</taxon>
        <taxon>Pentapetalae</taxon>
        <taxon>asterids</taxon>
        <taxon>campanulids</taxon>
        <taxon>Asterales</taxon>
        <taxon>Asteraceae</taxon>
        <taxon>Asteroideae</taxon>
        <taxon>Heliantheae alliance</taxon>
        <taxon>Tageteae</taxon>
        <taxon>Tagetes</taxon>
    </lineage>
</organism>
<dbReference type="PANTHER" id="PTHR47319:SF24">
    <property type="entry name" value="CALCIUM-BINDING PROTEIN PBP1-LIKE"/>
    <property type="match status" value="1"/>
</dbReference>
<dbReference type="GO" id="GO:0005509">
    <property type="term" value="F:calcium ion binding"/>
    <property type="evidence" value="ECO:0007669"/>
    <property type="project" value="InterPro"/>
</dbReference>
<keyword evidence="1" id="KW-0106">Calcium</keyword>
<feature type="domain" description="EF-hand" evidence="2">
    <location>
        <begin position="66"/>
        <end position="101"/>
    </location>
</feature>
<dbReference type="InterPro" id="IPR011992">
    <property type="entry name" value="EF-hand-dom_pair"/>
</dbReference>
<keyword evidence="4" id="KW-1185">Reference proteome</keyword>
<dbReference type="Proteomes" id="UP001229421">
    <property type="component" value="Unassembled WGS sequence"/>
</dbReference>
<protein>
    <recommendedName>
        <fullName evidence="2">EF-hand domain-containing protein</fullName>
    </recommendedName>
</protein>